<comment type="subcellular location">
    <subcellularLocation>
        <location evidence="1">Cell membrane</location>
        <topology evidence="1">Multi-pass membrane protein</topology>
    </subcellularLocation>
</comment>
<keyword evidence="3" id="KW-0050">Antiport</keyword>
<evidence type="ECO:0000259" key="10">
    <source>
        <dbReference type="Pfam" id="PF00999"/>
    </source>
</evidence>
<feature type="transmembrane region" description="Helical" evidence="9">
    <location>
        <begin position="60"/>
        <end position="79"/>
    </location>
</feature>
<evidence type="ECO:0000313" key="12">
    <source>
        <dbReference type="Proteomes" id="UP000055136"/>
    </source>
</evidence>
<evidence type="ECO:0000256" key="4">
    <source>
        <dbReference type="ARBA" id="ARBA00022475"/>
    </source>
</evidence>
<feature type="transmembrane region" description="Helical" evidence="9">
    <location>
        <begin position="31"/>
        <end position="48"/>
    </location>
</feature>
<feature type="transmembrane region" description="Helical" evidence="9">
    <location>
        <begin position="6"/>
        <end position="24"/>
    </location>
</feature>
<feature type="domain" description="Cation/H+ exchanger transmembrane" evidence="10">
    <location>
        <begin position="13"/>
        <end position="388"/>
    </location>
</feature>
<feature type="transmembrane region" description="Helical" evidence="9">
    <location>
        <begin position="185"/>
        <end position="207"/>
    </location>
</feature>
<dbReference type="GO" id="GO:0005886">
    <property type="term" value="C:plasma membrane"/>
    <property type="evidence" value="ECO:0007669"/>
    <property type="project" value="UniProtKB-SubCell"/>
</dbReference>
<dbReference type="Proteomes" id="UP000055136">
    <property type="component" value="Chromosome"/>
</dbReference>
<evidence type="ECO:0000256" key="9">
    <source>
        <dbReference type="SAM" id="Phobius"/>
    </source>
</evidence>
<evidence type="ECO:0000256" key="1">
    <source>
        <dbReference type="ARBA" id="ARBA00004651"/>
    </source>
</evidence>
<protein>
    <submittedName>
        <fullName evidence="11">Sodium:proton exchanger</fullName>
    </submittedName>
</protein>
<evidence type="ECO:0000256" key="3">
    <source>
        <dbReference type="ARBA" id="ARBA00022449"/>
    </source>
</evidence>
<keyword evidence="8 9" id="KW-0472">Membrane</keyword>
<dbReference type="InterPro" id="IPR006153">
    <property type="entry name" value="Cation/H_exchanger_TM"/>
</dbReference>
<name>A0A0S2T9R2_9GAMM</name>
<feature type="transmembrane region" description="Helical" evidence="9">
    <location>
        <begin position="301"/>
        <end position="320"/>
    </location>
</feature>
<dbReference type="Pfam" id="PF00999">
    <property type="entry name" value="Na_H_Exchanger"/>
    <property type="match status" value="1"/>
</dbReference>
<keyword evidence="4" id="KW-1003">Cell membrane</keyword>
<evidence type="ECO:0000256" key="5">
    <source>
        <dbReference type="ARBA" id="ARBA00022692"/>
    </source>
</evidence>
<evidence type="ECO:0000256" key="7">
    <source>
        <dbReference type="ARBA" id="ARBA00023065"/>
    </source>
</evidence>
<feature type="transmembrane region" description="Helical" evidence="9">
    <location>
        <begin position="332"/>
        <end position="354"/>
    </location>
</feature>
<dbReference type="PANTHER" id="PTHR32507:SF0">
    <property type="entry name" value="NA(+)_H(+) ANTIPORTER 2-RELATED"/>
    <property type="match status" value="1"/>
</dbReference>
<feature type="transmembrane region" description="Helical" evidence="9">
    <location>
        <begin position="150"/>
        <end position="173"/>
    </location>
</feature>
<feature type="transmembrane region" description="Helical" evidence="9">
    <location>
        <begin position="272"/>
        <end position="289"/>
    </location>
</feature>
<keyword evidence="6 9" id="KW-1133">Transmembrane helix</keyword>
<dbReference type="EMBL" id="CP013099">
    <property type="protein sequence ID" value="ALP51841.1"/>
    <property type="molecule type" value="Genomic_DNA"/>
</dbReference>
<evidence type="ECO:0000256" key="6">
    <source>
        <dbReference type="ARBA" id="ARBA00022989"/>
    </source>
</evidence>
<evidence type="ECO:0000256" key="2">
    <source>
        <dbReference type="ARBA" id="ARBA00022448"/>
    </source>
</evidence>
<dbReference type="AlphaFoldDB" id="A0A0S2T9R2"/>
<proteinExistence type="predicted"/>
<feature type="transmembrane region" description="Helical" evidence="9">
    <location>
        <begin position="117"/>
        <end position="138"/>
    </location>
</feature>
<dbReference type="SUPFAM" id="SSF51735">
    <property type="entry name" value="NAD(P)-binding Rossmann-fold domains"/>
    <property type="match status" value="1"/>
</dbReference>
<dbReference type="InterPro" id="IPR038770">
    <property type="entry name" value="Na+/solute_symporter_sf"/>
</dbReference>
<dbReference type="GO" id="GO:1902600">
    <property type="term" value="P:proton transmembrane transport"/>
    <property type="evidence" value="ECO:0007669"/>
    <property type="project" value="InterPro"/>
</dbReference>
<accession>A0A0S2T9R2</accession>
<sequence length="606" mass="65860">MDEHVVIALVLIAALGIGAQWLAWRVKLPAIILLIVAGVLAGPVAGWINPSEDLGDLLHPFIAVSVAIILFEGGLNLRLHEYRETGVDVKRLVTVGLVLTWGLGSISAHYIAGLSWAVALTLGAIIVVTGPTVIMPLLKQAKLKRRPAALLKWEGIINDPVGALLAVLVFEYFVSAGNEPFAVDVILTLALVLVAATAFGAGTGFGLGWLFRHGHVPEFLKSPVMLAAVLALYAVVNHFQSEAGLMAVTVAGIVLANQKLRSIEELRRFKEYITIFLVSCVFIILTANMELASLQELDWRGAAWLALVIFVIRPLAVYLATVGTGIDWRERLLISWIAPRGIVAAAVAGLFAPRLIDNGYADAAELLPLVFTLITATVVLHGLSIGFISRRLDLAAGKTDGLLIVGASPWSVGLAQVLQDLEIPTIVSDAGWNHLRAARMSGLRTHHGHILSERAEQTLEIHEISHLLAATNNEAYNALVCTRFAPELGSDKVFQLPYEEDDEEAGEMARTVRGKIVLEDKHTYDDLMQRHYAGWGFHQTHLTEDFGYQDFIAHAGPQAIPVALVTDKKRLGLFPLQETEDIGPGDVVISYQKQEDTDNTRDARRG</sequence>
<evidence type="ECO:0000256" key="8">
    <source>
        <dbReference type="ARBA" id="ARBA00023136"/>
    </source>
</evidence>
<feature type="transmembrane region" description="Helical" evidence="9">
    <location>
        <begin position="366"/>
        <end position="388"/>
    </location>
</feature>
<dbReference type="InterPro" id="IPR036291">
    <property type="entry name" value="NAD(P)-bd_dom_sf"/>
</dbReference>
<gene>
    <name evidence="11" type="ORF">Tel_01070</name>
</gene>
<dbReference type="PANTHER" id="PTHR32507">
    <property type="entry name" value="NA(+)/H(+) ANTIPORTER 1"/>
    <property type="match status" value="1"/>
</dbReference>
<dbReference type="KEGG" id="tee:Tel_01070"/>
<evidence type="ECO:0000313" key="11">
    <source>
        <dbReference type="EMBL" id="ALP51841.1"/>
    </source>
</evidence>
<dbReference type="Gene3D" id="3.40.50.720">
    <property type="entry name" value="NAD(P)-binding Rossmann-like Domain"/>
    <property type="match status" value="1"/>
</dbReference>
<dbReference type="Gene3D" id="1.20.1530.20">
    <property type="match status" value="1"/>
</dbReference>
<feature type="transmembrane region" description="Helical" evidence="9">
    <location>
        <begin position="91"/>
        <end position="111"/>
    </location>
</feature>
<keyword evidence="12" id="KW-1185">Reference proteome</keyword>
<keyword evidence="2" id="KW-0813">Transport</keyword>
<dbReference type="GO" id="GO:0015297">
    <property type="term" value="F:antiporter activity"/>
    <property type="evidence" value="ECO:0007669"/>
    <property type="project" value="UniProtKB-KW"/>
</dbReference>
<keyword evidence="7" id="KW-0406">Ion transport</keyword>
<dbReference type="STRING" id="1748243.Tel_01070"/>
<keyword evidence="5 9" id="KW-0812">Transmembrane</keyword>
<organism evidence="11 12">
    <name type="scientific">Candidatus Tenderia electrophaga</name>
    <dbReference type="NCBI Taxonomy" id="1748243"/>
    <lineage>
        <taxon>Bacteria</taxon>
        <taxon>Pseudomonadati</taxon>
        <taxon>Pseudomonadota</taxon>
        <taxon>Gammaproteobacteria</taxon>
        <taxon>Candidatus Tenderiales</taxon>
        <taxon>Candidatus Tenderiaceae</taxon>
        <taxon>Candidatus Tenderia</taxon>
    </lineage>
</organism>
<reference evidence="11" key="1">
    <citation type="submission" date="2015-10" db="EMBL/GenBank/DDBJ databases">
        <title>Description of Candidatus Tenderia electrophaga gen. nov, sp. nov., an Uncultivated Electroautotroph from a Biocathode Enrichment.</title>
        <authorList>
            <person name="Eddie B.J."/>
            <person name="Malanoski A.P."/>
            <person name="Wang Z."/>
            <person name="Hall R.J."/>
            <person name="Oh S.D."/>
            <person name="Heiner C."/>
            <person name="Lin B."/>
            <person name="Strycharz-Glaven S.M."/>
        </authorList>
    </citation>
    <scope>NUCLEOTIDE SEQUENCE [LARGE SCALE GENOMIC DNA]</scope>
    <source>
        <strain evidence="11">NRL1</strain>
    </source>
</reference>